<feature type="region of interest" description="Disordered" evidence="1">
    <location>
        <begin position="1"/>
        <end position="75"/>
    </location>
</feature>
<dbReference type="AlphaFoldDB" id="A0AAD9GAL3"/>
<feature type="compositionally biased region" description="Basic and acidic residues" evidence="1">
    <location>
        <begin position="60"/>
        <end position="73"/>
    </location>
</feature>
<accession>A0AAD9GAL3</accession>
<evidence type="ECO:0000313" key="3">
    <source>
        <dbReference type="Proteomes" id="UP001195914"/>
    </source>
</evidence>
<evidence type="ECO:0000256" key="1">
    <source>
        <dbReference type="SAM" id="MobiDB-lite"/>
    </source>
</evidence>
<organism evidence="2 3">
    <name type="scientific">Babesia divergens</name>
    <dbReference type="NCBI Taxonomy" id="32595"/>
    <lineage>
        <taxon>Eukaryota</taxon>
        <taxon>Sar</taxon>
        <taxon>Alveolata</taxon>
        <taxon>Apicomplexa</taxon>
        <taxon>Aconoidasida</taxon>
        <taxon>Piroplasmida</taxon>
        <taxon>Babesiidae</taxon>
        <taxon>Babesia</taxon>
    </lineage>
</organism>
<keyword evidence="3" id="KW-1185">Reference proteome</keyword>
<feature type="compositionally biased region" description="Basic and acidic residues" evidence="1">
    <location>
        <begin position="21"/>
        <end position="30"/>
    </location>
</feature>
<comment type="caution">
    <text evidence="2">The sequence shown here is derived from an EMBL/GenBank/DDBJ whole genome shotgun (WGS) entry which is preliminary data.</text>
</comment>
<reference evidence="2" key="2">
    <citation type="submission" date="2021-05" db="EMBL/GenBank/DDBJ databases">
        <authorList>
            <person name="Pain A."/>
        </authorList>
    </citation>
    <scope>NUCLEOTIDE SEQUENCE</scope>
    <source>
        <strain evidence="2">1802A</strain>
    </source>
</reference>
<gene>
    <name evidence="2" type="ORF">X943_003169</name>
</gene>
<evidence type="ECO:0000313" key="2">
    <source>
        <dbReference type="EMBL" id="KAK1934916.1"/>
    </source>
</evidence>
<name>A0AAD9GAL3_BABDI</name>
<proteinExistence type="predicted"/>
<protein>
    <submittedName>
        <fullName evidence="2">Uncharacterized protein</fullName>
    </submittedName>
</protein>
<sequence>MKNARKKSSKEVKPSISGDTSVRKDNDKKNASGTATYFWHDANNRNLLRRRRTGVGSEGDSAKHNDSVPDGETKPNLYVYRTTVHKTISQTLYRRQKVKS</sequence>
<dbReference type="EMBL" id="JAHBMH010000062">
    <property type="protein sequence ID" value="KAK1934916.1"/>
    <property type="molecule type" value="Genomic_DNA"/>
</dbReference>
<reference evidence="2" key="1">
    <citation type="journal article" date="2014" name="Nucleic Acids Res.">
        <title>The evolutionary dynamics of variant antigen genes in Babesia reveal a history of genomic innovation underlying host-parasite interaction.</title>
        <authorList>
            <person name="Jackson A.P."/>
            <person name="Otto T.D."/>
            <person name="Darby A."/>
            <person name="Ramaprasad A."/>
            <person name="Xia D."/>
            <person name="Echaide I.E."/>
            <person name="Farber M."/>
            <person name="Gahlot S."/>
            <person name="Gamble J."/>
            <person name="Gupta D."/>
            <person name="Gupta Y."/>
            <person name="Jackson L."/>
            <person name="Malandrin L."/>
            <person name="Malas T.B."/>
            <person name="Moussa E."/>
            <person name="Nair M."/>
            <person name="Reid A.J."/>
            <person name="Sanders M."/>
            <person name="Sharma J."/>
            <person name="Tracey A."/>
            <person name="Quail M.A."/>
            <person name="Weir W."/>
            <person name="Wastling J.M."/>
            <person name="Hall N."/>
            <person name="Willadsen P."/>
            <person name="Lingelbach K."/>
            <person name="Shiels B."/>
            <person name="Tait A."/>
            <person name="Berriman M."/>
            <person name="Allred D.R."/>
            <person name="Pain A."/>
        </authorList>
    </citation>
    <scope>NUCLEOTIDE SEQUENCE</scope>
    <source>
        <strain evidence="2">1802A</strain>
    </source>
</reference>
<dbReference type="Proteomes" id="UP001195914">
    <property type="component" value="Unassembled WGS sequence"/>
</dbReference>